<name>A0A6M0SWK0_CLOBO</name>
<accession>A0A6M0SWK0</accession>
<sequence length="1284" mass="146236">MKKITMVMWHTYTNVMKKAVKQLENDFNIKIYSARFLDEGKEDINEVVKDMEESDLIFLYRSNSENVWVQIEGAIKNIKTPVVCTASDPSFWTISSVNLEVVSKCYSYIVYGGVENFTRMITYMINKVLHIDIDYEEPKVLPWEGIYHPETAKYFKSKEEYFKWYKPKKAPTIGLIISRGNWVNKNIEAENKLIKLLEEKEYNVLPVFTYSLKNLDLGTRDSGEVVADYFFNKEGKPIIDGLIKLTTFFLTSRSNNNDSIDKTVAAKGVDLLKKLGVPVFQPAISFYTTLEEWEEDPQGLTRDISWSVALPEFEGVIEPIIVAAAKKDGDIEVRAAIEERCKHIIDRVDKWVKLAKKPLSERKVAFILHNNPCASVEATVGGGANLDTLESVARIINRMKEEGYKVNSPQNGKELIDTIMAKKAISEFRWTTADEIVNKGGVLKLISKDQYINWFKRWPEKVQKDMIKVWGNPPGEEINGVPAAMLYDGKIMITGISYGNTVVCIQPKRGCAGSRCDGQVCKILHDPDIPPTHQYLATYRYLEEGFGADVLVHVGTHGNLEFLPGKGVGLSNSCYPDIAVGNMPHLYIYNSDNPPEGTIAKRRSYAVLVNHMQTVLTNSGLYEELAQLDIYLEEYEKAKIADPTHKHMLKHLIIEEIKKTNLDKQINIENYESFEKVVTNAHEILSIIRNSQIQEGQHIFGDIPKGNRKVEFINSILKFDAGEKISLRKSIAKLIHLNLNQLKQNQDRFSEKEEKSNGALLEKIDELSKIVIEKLLKEETIDSNFVENVLGEKDFNKEALENINLLLPRILDLNKRIEECKEIESLLSGFNGEYIPAGPSGLILRGRDDVLPTGRNFYSVDPYKIPTQASYKVGISLTEKLLEKHIEDEGIYPENIAIQWMCNDIMWADGEGLAQMMYLIGAKPKWSSNGRVCGFNIIPLEELKRPRIDLTVRVSGITRDNFSNCIDLLDEAIQAVAVLDEPIEKNFVRKHTLEKMKGKDSKEALREATFRIFASKPGTYQSGVNLAIYASAWKDENDLADIFIYWNGYAYGKNIYGKEAFKQLQSSLKSVDITYNKVITDEHDLLGCCAYFGSHGGMTSAAKIESGKDVKTYYGDTRDPEYVDVRTLADEIRRVARTKLLNPKWIEGQKRHGYKGASDISKRVGRVYGWEATTGEVDDWIFDDITETFVSNEENRKFFEENNPWALEEMARRLLEAEQRGLWNAKPEMIDKLKEYYIEIEGWLEEKIGDVEGELQGGAIDIFTAEEVGDWKTKMAEIKKKLRD</sequence>
<evidence type="ECO:0000313" key="3">
    <source>
        <dbReference type="EMBL" id="NFA59867.1"/>
    </source>
</evidence>
<comment type="similarity">
    <text evidence="1">Belongs to the Mg-chelatase subunit H family.</text>
</comment>
<dbReference type="GO" id="GO:0051116">
    <property type="term" value="F:cobaltochelatase activity"/>
    <property type="evidence" value="ECO:0007669"/>
    <property type="project" value="UniProtKB-EC"/>
</dbReference>
<dbReference type="Pfam" id="PF02514">
    <property type="entry name" value="CobN-Mg_chel"/>
    <property type="match status" value="1"/>
</dbReference>
<dbReference type="GO" id="GO:0015995">
    <property type="term" value="P:chlorophyll biosynthetic process"/>
    <property type="evidence" value="ECO:0007669"/>
    <property type="project" value="InterPro"/>
</dbReference>
<dbReference type="PANTHER" id="PTHR44119">
    <property type="entry name" value="MAGNESIUM-CHELATASE SUBUNIT CHLH, CHLOROPLASTIC"/>
    <property type="match status" value="1"/>
</dbReference>
<gene>
    <name evidence="3" type="primary">cobN</name>
    <name evidence="3" type="ORF">EXM42_05510</name>
</gene>
<keyword evidence="3" id="KW-0436">Ligase</keyword>
<dbReference type="InterPro" id="IPR003672">
    <property type="entry name" value="CobN/Mg_chltase"/>
</dbReference>
<dbReference type="InterPro" id="IPR011771">
    <property type="entry name" value="BchH"/>
</dbReference>
<dbReference type="NCBIfam" id="TIGR02025">
    <property type="entry name" value="BchH"/>
    <property type="match status" value="1"/>
</dbReference>
<dbReference type="InterPro" id="IPR011953">
    <property type="entry name" value="Cobalto_CobN"/>
</dbReference>
<dbReference type="EMBL" id="SGJP01000009">
    <property type="protein sequence ID" value="NFA59867.1"/>
    <property type="molecule type" value="Genomic_DNA"/>
</dbReference>
<dbReference type="EC" id="6.6.1.2" evidence="3"/>
<proteinExistence type="inferred from homology"/>
<feature type="domain" description="CobN/magnesium chelatase" evidence="2">
    <location>
        <begin position="106"/>
        <end position="1229"/>
    </location>
</feature>
<comment type="caution">
    <text evidence="3">The sequence shown here is derived from an EMBL/GenBank/DDBJ whole genome shotgun (WGS) entry which is preliminary data.</text>
</comment>
<reference evidence="3 4" key="1">
    <citation type="submission" date="2019-02" db="EMBL/GenBank/DDBJ databases">
        <title>Genome sequencing of Clostridium botulinum clinical isolates.</title>
        <authorList>
            <person name="Brunt J."/>
            <person name="Van Vliet A.H.M."/>
            <person name="Stringer S.C."/>
            <person name="Grant K.A."/>
            <person name="Carter A.C."/>
            <person name="Peck M.W."/>
        </authorList>
    </citation>
    <scope>NUCLEOTIDE SEQUENCE [LARGE SCALE GENOMIC DNA]</scope>
    <source>
        <strain evidence="3 4">R1125/03</strain>
    </source>
</reference>
<organism evidence="3 4">
    <name type="scientific">Clostridium botulinum</name>
    <dbReference type="NCBI Taxonomy" id="1491"/>
    <lineage>
        <taxon>Bacteria</taxon>
        <taxon>Bacillati</taxon>
        <taxon>Bacillota</taxon>
        <taxon>Clostridia</taxon>
        <taxon>Eubacteriales</taxon>
        <taxon>Clostridiaceae</taxon>
        <taxon>Clostridium</taxon>
    </lineage>
</organism>
<evidence type="ECO:0000313" key="4">
    <source>
        <dbReference type="Proteomes" id="UP000473089"/>
    </source>
</evidence>
<dbReference type="PANTHER" id="PTHR44119:SF7">
    <property type="entry name" value="MAGNESIUM CHELATASE SUBUNIT"/>
    <property type="match status" value="1"/>
</dbReference>
<protein>
    <submittedName>
        <fullName evidence="3">Cobaltochelatase subunit CobN</fullName>
        <ecNumber evidence="3">6.6.1.2</ecNumber>
    </submittedName>
</protein>
<dbReference type="NCBIfam" id="TIGR02257">
    <property type="entry name" value="cobalto_cobN"/>
    <property type="match status" value="1"/>
</dbReference>
<dbReference type="GO" id="GO:0016851">
    <property type="term" value="F:magnesium chelatase activity"/>
    <property type="evidence" value="ECO:0007669"/>
    <property type="project" value="InterPro"/>
</dbReference>
<dbReference type="Proteomes" id="UP000473089">
    <property type="component" value="Unassembled WGS sequence"/>
</dbReference>
<dbReference type="GO" id="GO:0009236">
    <property type="term" value="P:cobalamin biosynthetic process"/>
    <property type="evidence" value="ECO:0007669"/>
    <property type="project" value="InterPro"/>
</dbReference>
<evidence type="ECO:0000259" key="2">
    <source>
        <dbReference type="Pfam" id="PF02514"/>
    </source>
</evidence>
<dbReference type="CDD" id="cd10150">
    <property type="entry name" value="CobN_like"/>
    <property type="match status" value="1"/>
</dbReference>
<evidence type="ECO:0000256" key="1">
    <source>
        <dbReference type="ARBA" id="ARBA00010851"/>
    </source>
</evidence>
<dbReference type="NCBIfam" id="NF004646">
    <property type="entry name" value="PRK05989.2-4"/>
    <property type="match status" value="1"/>
</dbReference>